<feature type="chain" id="PRO_5031156147" evidence="11">
    <location>
        <begin position="29"/>
        <end position="827"/>
    </location>
</feature>
<keyword evidence="14" id="KW-0675">Receptor</keyword>
<comment type="similarity">
    <text evidence="8 9">Belongs to the TonB-dependent receptor family.</text>
</comment>
<evidence type="ECO:0000313" key="14">
    <source>
        <dbReference type="EMBL" id="MBB2206095.1"/>
    </source>
</evidence>
<dbReference type="InterPro" id="IPR012910">
    <property type="entry name" value="Plug_dom"/>
</dbReference>
<dbReference type="AlphaFoldDB" id="A0A7W4PQ35"/>
<keyword evidence="15" id="KW-1185">Reference proteome</keyword>
<keyword evidence="11" id="KW-0732">Signal</keyword>
<evidence type="ECO:0000256" key="5">
    <source>
        <dbReference type="ARBA" id="ARBA00023077"/>
    </source>
</evidence>
<protein>
    <submittedName>
        <fullName evidence="14">TonB-dependent receptor</fullName>
    </submittedName>
</protein>
<dbReference type="InterPro" id="IPR037066">
    <property type="entry name" value="Plug_dom_sf"/>
</dbReference>
<evidence type="ECO:0000256" key="11">
    <source>
        <dbReference type="SAM" id="SignalP"/>
    </source>
</evidence>
<dbReference type="InterPro" id="IPR039426">
    <property type="entry name" value="TonB-dep_rcpt-like"/>
</dbReference>
<gene>
    <name evidence="14" type="ORF">HLH27_13880</name>
</gene>
<evidence type="ECO:0000259" key="13">
    <source>
        <dbReference type="Pfam" id="PF07715"/>
    </source>
</evidence>
<dbReference type="Pfam" id="PF00593">
    <property type="entry name" value="TonB_dep_Rec_b-barrel"/>
    <property type="match status" value="1"/>
</dbReference>
<feature type="domain" description="TonB-dependent receptor-like beta-barrel" evidence="12">
    <location>
        <begin position="299"/>
        <end position="784"/>
    </location>
</feature>
<keyword evidence="7 8" id="KW-0998">Cell outer membrane</keyword>
<evidence type="ECO:0000259" key="12">
    <source>
        <dbReference type="Pfam" id="PF00593"/>
    </source>
</evidence>
<evidence type="ECO:0000256" key="1">
    <source>
        <dbReference type="ARBA" id="ARBA00004571"/>
    </source>
</evidence>
<reference evidence="14 15" key="1">
    <citation type="submission" date="2020-04" db="EMBL/GenBank/DDBJ databases">
        <title>Description of novel Gluconacetobacter.</title>
        <authorList>
            <person name="Sombolestani A."/>
        </authorList>
    </citation>
    <scope>NUCLEOTIDE SEQUENCE [LARGE SCALE GENOMIC DNA]</scope>
    <source>
        <strain evidence="14 15">LMG 27800</strain>
    </source>
</reference>
<evidence type="ECO:0000256" key="3">
    <source>
        <dbReference type="ARBA" id="ARBA00022452"/>
    </source>
</evidence>
<evidence type="ECO:0000256" key="9">
    <source>
        <dbReference type="RuleBase" id="RU003357"/>
    </source>
</evidence>
<evidence type="ECO:0000313" key="15">
    <source>
        <dbReference type="Proteomes" id="UP000540556"/>
    </source>
</evidence>
<evidence type="ECO:0000256" key="8">
    <source>
        <dbReference type="PROSITE-ProRule" id="PRU01360"/>
    </source>
</evidence>
<dbReference type="PANTHER" id="PTHR47234">
    <property type="match status" value="1"/>
</dbReference>
<dbReference type="PANTHER" id="PTHR47234:SF3">
    <property type="entry name" value="SECRETIN_TONB SHORT N-TERMINAL DOMAIN-CONTAINING PROTEIN"/>
    <property type="match status" value="1"/>
</dbReference>
<dbReference type="Pfam" id="PF07715">
    <property type="entry name" value="Plug"/>
    <property type="match status" value="1"/>
</dbReference>
<dbReference type="InterPro" id="IPR036942">
    <property type="entry name" value="Beta-barrel_TonB_sf"/>
</dbReference>
<dbReference type="Gene3D" id="2.40.170.20">
    <property type="entry name" value="TonB-dependent receptor, beta-barrel domain"/>
    <property type="match status" value="1"/>
</dbReference>
<evidence type="ECO:0000256" key="6">
    <source>
        <dbReference type="ARBA" id="ARBA00023136"/>
    </source>
</evidence>
<dbReference type="Gene3D" id="2.170.130.10">
    <property type="entry name" value="TonB-dependent receptor, plug domain"/>
    <property type="match status" value="1"/>
</dbReference>
<keyword evidence="2 8" id="KW-0813">Transport</keyword>
<dbReference type="RefSeq" id="WP_182950674.1">
    <property type="nucleotide sequence ID" value="NZ_JABEQK010000011.1"/>
</dbReference>
<accession>A0A7W4PQ35</accession>
<dbReference type="GO" id="GO:0009279">
    <property type="term" value="C:cell outer membrane"/>
    <property type="evidence" value="ECO:0007669"/>
    <property type="project" value="UniProtKB-SubCell"/>
</dbReference>
<dbReference type="Proteomes" id="UP000540556">
    <property type="component" value="Unassembled WGS sequence"/>
</dbReference>
<name>A0A7W4PQ35_9PROT</name>
<evidence type="ECO:0000256" key="10">
    <source>
        <dbReference type="SAM" id="MobiDB-lite"/>
    </source>
</evidence>
<keyword evidence="5 9" id="KW-0798">TonB box</keyword>
<keyword evidence="6 8" id="KW-0472">Membrane</keyword>
<feature type="region of interest" description="Disordered" evidence="10">
    <location>
        <begin position="456"/>
        <end position="477"/>
    </location>
</feature>
<sequence>MKHSRAYRATLLCSVFFCGLGAGRSAWADTAAAAIKDLTEKEENVTVTGTVLPGNSAISTSTKRHSTVQVTVVSGAQLLATGQSNLTQALAQMSPDVSSPPLGGGGASSLTQTIQLRGLSPDHTLILVDGHRRHIGANLNALAAPNWGSEPTDISLIPISLVDHVEVITEGASALYGQDAIAGAINIVLKKNTHGGSINFKNSGYYAGDGQSIDATGNYSFAIGRKGGYADLGFQILHQLPTNRSGDYVGTMYYPLANGQPDPRAAVVGRDVQRNLGLPKTTTETIGDNIGIPITDNVSFYNTSTYGHRNVHVANTYRSPADAQTVEALYPYGMQPYLDMEENDFQVNTGFKGKSFHDIAWDAYVNYARDEQQYYNMHSNNPTYGLDSPTNFYDGQTTVSELSAGFKGSKSIDLGFLPRPVGLSFGTEYRHDTFQMGEGEYASWADGGVPILAGPSAGKAANPGATDHAGNPPLSATNNNRDVYDGFVNLDFFVTKKWEWTLGGHATGYSRLPTVVTGSVGTRYNFSKRYAIRASINTGYRPPTLGQENYFYSSPHVGYSVDTLPGSSAAARALGAQPLKGEYSRSFSVGVDMNPIDDFEITGNLYYIAINDRIYSTTTFAGTQVESILAAAGLTGVTNATYFANIGNTNTFGGNLQASYMLHTPRAGTFKFSLGVNLTDNEMRSHAKAPQVIQNMGLSYFNSYVQEVMLRSAPKNRENLSMDWRFGKFSLFVQEMRYGSVVNIESPTTDASQWQLQKPAFLTDLEVGYRVIPRLYLAVGADNLFNKYPTRQAASALSSSTGANIYNRNSPYGFNGGMYYVRANLDF</sequence>
<evidence type="ECO:0000256" key="4">
    <source>
        <dbReference type="ARBA" id="ARBA00022692"/>
    </source>
</evidence>
<comment type="caution">
    <text evidence="14">The sequence shown here is derived from an EMBL/GenBank/DDBJ whole genome shotgun (WGS) entry which is preliminary data.</text>
</comment>
<keyword evidence="3 8" id="KW-1134">Transmembrane beta strand</keyword>
<organism evidence="14 15">
    <name type="scientific">Gluconacetobacter takamatsuzukensis</name>
    <dbReference type="NCBI Taxonomy" id="1286190"/>
    <lineage>
        <taxon>Bacteria</taxon>
        <taxon>Pseudomonadati</taxon>
        <taxon>Pseudomonadota</taxon>
        <taxon>Alphaproteobacteria</taxon>
        <taxon>Acetobacterales</taxon>
        <taxon>Acetobacteraceae</taxon>
        <taxon>Gluconacetobacter</taxon>
    </lineage>
</organism>
<feature type="signal peptide" evidence="11">
    <location>
        <begin position="1"/>
        <end position="28"/>
    </location>
</feature>
<dbReference type="PROSITE" id="PS52016">
    <property type="entry name" value="TONB_DEPENDENT_REC_3"/>
    <property type="match status" value="1"/>
</dbReference>
<dbReference type="InterPro" id="IPR000531">
    <property type="entry name" value="Beta-barrel_TonB"/>
</dbReference>
<dbReference type="SUPFAM" id="SSF56935">
    <property type="entry name" value="Porins"/>
    <property type="match status" value="1"/>
</dbReference>
<comment type="subcellular location">
    <subcellularLocation>
        <location evidence="1 8">Cell outer membrane</location>
        <topology evidence="1 8">Multi-pass membrane protein</topology>
    </subcellularLocation>
</comment>
<feature type="domain" description="TonB-dependent receptor plug" evidence="13">
    <location>
        <begin position="63"/>
        <end position="184"/>
    </location>
</feature>
<proteinExistence type="inferred from homology"/>
<dbReference type="EMBL" id="JABEQK010000011">
    <property type="protein sequence ID" value="MBB2206095.1"/>
    <property type="molecule type" value="Genomic_DNA"/>
</dbReference>
<evidence type="ECO:0000256" key="2">
    <source>
        <dbReference type="ARBA" id="ARBA00022448"/>
    </source>
</evidence>
<evidence type="ECO:0000256" key="7">
    <source>
        <dbReference type="ARBA" id="ARBA00023237"/>
    </source>
</evidence>
<keyword evidence="4 8" id="KW-0812">Transmembrane</keyword>